<evidence type="ECO:0000313" key="1">
    <source>
        <dbReference type="EMBL" id="QJA54769.1"/>
    </source>
</evidence>
<dbReference type="EMBL" id="MT144536">
    <property type="protein sequence ID" value="QJA54769.1"/>
    <property type="molecule type" value="Genomic_DNA"/>
</dbReference>
<sequence>MKINKKFGDKIQIEWIDAYTEDKWVSLDEATKESPTSFCRTNAFYVSRNKNFVVVAHTLGNTKDDNIMGVLSIPKGWIKRVD</sequence>
<organism evidence="1">
    <name type="scientific">viral metagenome</name>
    <dbReference type="NCBI Taxonomy" id="1070528"/>
    <lineage>
        <taxon>unclassified sequences</taxon>
        <taxon>metagenomes</taxon>
        <taxon>organismal metagenomes</taxon>
    </lineage>
</organism>
<protein>
    <submittedName>
        <fullName evidence="1">Uncharacterized protein</fullName>
    </submittedName>
</protein>
<proteinExistence type="predicted"/>
<accession>A0A6H2A4Z2</accession>
<reference evidence="1" key="1">
    <citation type="submission" date="2020-03" db="EMBL/GenBank/DDBJ databases">
        <title>The deep terrestrial virosphere.</title>
        <authorList>
            <person name="Holmfeldt K."/>
            <person name="Nilsson E."/>
            <person name="Simone D."/>
            <person name="Lopez-Fernandez M."/>
            <person name="Wu X."/>
            <person name="de Brujin I."/>
            <person name="Lundin D."/>
            <person name="Andersson A."/>
            <person name="Bertilsson S."/>
            <person name="Dopson M."/>
        </authorList>
    </citation>
    <scope>NUCLEOTIDE SEQUENCE</scope>
    <source>
        <strain evidence="1">TM448A05750</strain>
    </source>
</reference>
<dbReference type="AlphaFoldDB" id="A0A6H2A4Z2"/>
<name>A0A6H2A4Z2_9ZZZZ</name>
<gene>
    <name evidence="1" type="ORF">TM448A05750_0005</name>
</gene>